<feature type="domain" description="PAC" evidence="9">
    <location>
        <begin position="1291"/>
        <end position="1341"/>
    </location>
</feature>
<dbReference type="SUPFAM" id="SSF55781">
    <property type="entry name" value="GAF domain-like"/>
    <property type="match status" value="2"/>
</dbReference>
<keyword evidence="4" id="KW-0808">Transferase</keyword>
<feature type="region of interest" description="Disordered" evidence="6">
    <location>
        <begin position="1598"/>
        <end position="1622"/>
    </location>
</feature>
<evidence type="ECO:0000259" key="8">
    <source>
        <dbReference type="PROSITE" id="PS50112"/>
    </source>
</evidence>
<keyword evidence="11" id="KW-1185">Reference proteome</keyword>
<dbReference type="InterPro" id="IPR003594">
    <property type="entry name" value="HATPase_dom"/>
</dbReference>
<evidence type="ECO:0000313" key="10">
    <source>
        <dbReference type="EMBL" id="MQX36423.1"/>
    </source>
</evidence>
<dbReference type="SMART" id="SM00065">
    <property type="entry name" value="GAF"/>
    <property type="match status" value="2"/>
</dbReference>
<feature type="domain" description="PAC" evidence="9">
    <location>
        <begin position="920"/>
        <end position="971"/>
    </location>
</feature>
<dbReference type="PANTHER" id="PTHR43304">
    <property type="entry name" value="PHYTOCHROME-LIKE PROTEIN CPH1"/>
    <property type="match status" value="1"/>
</dbReference>
<dbReference type="InterPro" id="IPR035965">
    <property type="entry name" value="PAS-like_dom_sf"/>
</dbReference>
<dbReference type="Gene3D" id="3.30.450.40">
    <property type="match status" value="2"/>
</dbReference>
<feature type="domain" description="PAS" evidence="8">
    <location>
        <begin position="847"/>
        <end position="900"/>
    </location>
</feature>
<dbReference type="SUPFAM" id="SSF47384">
    <property type="entry name" value="Homodimeric domain of signal transducing histidine kinase"/>
    <property type="match status" value="1"/>
</dbReference>
<comment type="catalytic activity">
    <reaction evidence="1">
        <text>ATP + protein L-histidine = ADP + protein N-phospho-L-histidine.</text>
        <dbReference type="EC" id="2.7.13.3"/>
    </reaction>
</comment>
<dbReference type="InterPro" id="IPR052162">
    <property type="entry name" value="Sensor_kinase/Photoreceptor"/>
</dbReference>
<dbReference type="InterPro" id="IPR000014">
    <property type="entry name" value="PAS"/>
</dbReference>
<dbReference type="GO" id="GO:0000155">
    <property type="term" value="F:phosphorelay sensor kinase activity"/>
    <property type="evidence" value="ECO:0007669"/>
    <property type="project" value="InterPro"/>
</dbReference>
<dbReference type="Pfam" id="PF08447">
    <property type="entry name" value="PAS_3"/>
    <property type="match status" value="1"/>
</dbReference>
<evidence type="ECO:0000313" key="11">
    <source>
        <dbReference type="Proteomes" id="UP000434582"/>
    </source>
</evidence>
<dbReference type="NCBIfam" id="TIGR00229">
    <property type="entry name" value="sensory_box"/>
    <property type="match status" value="8"/>
</dbReference>
<dbReference type="EMBL" id="WIVE01000018">
    <property type="protein sequence ID" value="MQX36423.1"/>
    <property type="molecule type" value="Genomic_DNA"/>
</dbReference>
<dbReference type="Gene3D" id="1.10.287.130">
    <property type="match status" value="1"/>
</dbReference>
<dbReference type="PROSITE" id="PS50112">
    <property type="entry name" value="PAS"/>
    <property type="match status" value="4"/>
</dbReference>
<dbReference type="InterPro" id="IPR003018">
    <property type="entry name" value="GAF"/>
</dbReference>
<feature type="domain" description="PAS" evidence="8">
    <location>
        <begin position="15"/>
        <end position="43"/>
    </location>
</feature>
<dbReference type="Proteomes" id="UP000434582">
    <property type="component" value="Unassembled WGS sequence"/>
</dbReference>
<evidence type="ECO:0000256" key="4">
    <source>
        <dbReference type="ARBA" id="ARBA00022679"/>
    </source>
</evidence>
<dbReference type="InterPro" id="IPR036890">
    <property type="entry name" value="HATPase_C_sf"/>
</dbReference>
<dbReference type="OrthoDB" id="7325042at2"/>
<evidence type="ECO:0000256" key="1">
    <source>
        <dbReference type="ARBA" id="ARBA00000085"/>
    </source>
</evidence>
<evidence type="ECO:0000256" key="6">
    <source>
        <dbReference type="SAM" id="MobiDB-lite"/>
    </source>
</evidence>
<feature type="domain" description="PAC" evidence="9">
    <location>
        <begin position="448"/>
        <end position="501"/>
    </location>
</feature>
<feature type="domain" description="Histidine kinase" evidence="7">
    <location>
        <begin position="1379"/>
        <end position="1612"/>
    </location>
</feature>
<dbReference type="RefSeq" id="WP_153342913.1">
    <property type="nucleotide sequence ID" value="NZ_WIVE01000018.1"/>
</dbReference>
<feature type="domain" description="PAS" evidence="8">
    <location>
        <begin position="268"/>
        <end position="302"/>
    </location>
</feature>
<dbReference type="InterPro" id="IPR013656">
    <property type="entry name" value="PAS_4"/>
</dbReference>
<dbReference type="InterPro" id="IPR005467">
    <property type="entry name" value="His_kinase_dom"/>
</dbReference>
<dbReference type="CDD" id="cd00075">
    <property type="entry name" value="HATPase"/>
    <property type="match status" value="1"/>
</dbReference>
<dbReference type="InterPro" id="IPR000700">
    <property type="entry name" value="PAS-assoc_C"/>
</dbReference>
<feature type="domain" description="PAS" evidence="8">
    <location>
        <begin position="972"/>
        <end position="1019"/>
    </location>
</feature>
<dbReference type="PROSITE" id="PS50113">
    <property type="entry name" value="PAC"/>
    <property type="match status" value="4"/>
</dbReference>
<evidence type="ECO:0000256" key="3">
    <source>
        <dbReference type="ARBA" id="ARBA00022553"/>
    </source>
</evidence>
<evidence type="ECO:0000256" key="2">
    <source>
        <dbReference type="ARBA" id="ARBA00012438"/>
    </source>
</evidence>
<evidence type="ECO:0000259" key="9">
    <source>
        <dbReference type="PROSITE" id="PS50113"/>
    </source>
</evidence>
<name>A0A7X1ZDN0_9PROT</name>
<proteinExistence type="predicted"/>
<evidence type="ECO:0000256" key="5">
    <source>
        <dbReference type="ARBA" id="ARBA00022777"/>
    </source>
</evidence>
<dbReference type="PRINTS" id="PR00344">
    <property type="entry name" value="BCTRLSENSOR"/>
</dbReference>
<dbReference type="Pfam" id="PF13188">
    <property type="entry name" value="PAS_8"/>
    <property type="match status" value="1"/>
</dbReference>
<dbReference type="SMART" id="SM00387">
    <property type="entry name" value="HATPase_c"/>
    <property type="match status" value="1"/>
</dbReference>
<feature type="compositionally biased region" description="Basic and acidic residues" evidence="6">
    <location>
        <begin position="1611"/>
        <end position="1622"/>
    </location>
</feature>
<dbReference type="InterPro" id="IPR001610">
    <property type="entry name" value="PAC"/>
</dbReference>
<dbReference type="Pfam" id="PF01590">
    <property type="entry name" value="GAF"/>
    <property type="match status" value="2"/>
</dbReference>
<dbReference type="CDD" id="cd00130">
    <property type="entry name" value="PAS"/>
    <property type="match status" value="7"/>
</dbReference>
<dbReference type="InterPro" id="IPR029016">
    <property type="entry name" value="GAF-like_dom_sf"/>
</dbReference>
<dbReference type="InterPro" id="IPR004358">
    <property type="entry name" value="Sig_transdc_His_kin-like_C"/>
</dbReference>
<dbReference type="PANTHER" id="PTHR43304:SF1">
    <property type="entry name" value="PAC DOMAIN-CONTAINING PROTEIN"/>
    <property type="match status" value="1"/>
</dbReference>
<dbReference type="InterPro" id="IPR003661">
    <property type="entry name" value="HisK_dim/P_dom"/>
</dbReference>
<dbReference type="Pfam" id="PF02518">
    <property type="entry name" value="HATPase_c"/>
    <property type="match status" value="1"/>
</dbReference>
<dbReference type="CDD" id="cd00082">
    <property type="entry name" value="HisKA"/>
    <property type="match status" value="1"/>
</dbReference>
<accession>A0A7X1ZDN0</accession>
<feature type="domain" description="PAC" evidence="9">
    <location>
        <begin position="199"/>
        <end position="252"/>
    </location>
</feature>
<sequence length="1622" mass="182151">MTQLDQAPPGDETLMFWIGSDGRILGVSDAVCEFLGYRREDLLAFFIWDINRDFSAKQWPAHWDSLRQARQIRFQARHFARDGSPREIEVVSHYVDIGDRPHICATVSPLTEAQRAVGTWRENEAWLALALDVSGQAPFEIDLVSEMARLSPAHEALFGREPTEHLVSRDVWQAWAHPDDQARVAALYEACVEGRREDMTAEFRMRHAAGHWIWVRTAARVVQCDEFGRPTRMLGTHMDITESKRVEEALKLTQLSNDRASIGITWHDHEGRLVYANDEACRSLGYQREELLGCTVDTFNPDYPIEKVAELWDWLRKEGVGVIETRHKRKNGESFPVEVIANYIAVGDKEFALTFIRDISNRKKSEQTIRASEAFLDSIISQSPLPLVIFDRSGAVVRANRAAFELFRVTGATDALNGYNLFEDDRLRDGDSRTQFQRVLSEGLTVRLQIQFELRQSPGGAVLHLDTTAFPLRNAEGEITHLALTFLDITDLKAAEARLRFHLESEQALADISALMLKPGWDDIDDRVDWMLRRIGELTRADRAFLFDVSADGRTATNTHEWCGPGTVPQIGDLQRLQTADYAPFYDHMLAGRAMCVRTHDSDFDLRFKPALLEPGPHSLICIPVIAGARLLGVLGLDAVTRQRPWSEIDMRFLRLAAEILAHTWQHRESYRAQQEHVWFLESLDSLSRILTRTERDESLLADLTREVRTIFRADRAYLLHPCDPDAAVVEVTVEDSLAPYAGPPDGPRMVRPNATLRAVFRQALARTGPVLTGFEPESEDFQQFGTRSRMAIALHPRSREAWQLGLHQCASERDWTAAEQRLFQSIAERIADALSGALLRRQLMESEGRYRAVFDNTIDSVIVHDADGRILTANQAMLEMYDLEDHDVPSQTIPDLCAPGFSPAEFAQIWGDVMEGQIKRFEIQAMRPKSGSVFPVEVMLRAIPYGDRQAILANVRDITDRARAEEALRQSEERFAKAFRASPAPTAIVSRNTARIIDVNERWLSVHGFTRDEVVNRTSREIGLWPDLEARTQAHAVIERTGSLTDFPVRIRSKSGEVRHQLWSAESVTLSGEPVLLSYVQDITERTKAEEALRQSEERFAKAFRANPAAMLISRIDDGRIIDANDRWLTLFETTREALVGKTTLDVGLWKRAEDRSETIAGLRAEGMVRDVPVVFYTPAGKPREILWSAETISLGDERVFLSSIHDLTEQKRTERALRESEARLSAAVESIPFDFFLLDTTGRYVLQNSASRARWGDILGQMAADTTVHRGQDIRWGPRFDAVLGGAVADEELRVTLDGGERFFRNVLAPVLEDGAVRGIVELTIDVTARKRAESELETYREHLEDLVSERTTALQQAMSQLMQAEKLASLGNLVAGLAHELNTPLGNARMVATTLGEHFRDLAAGIESGALRRSQLMSFLQTGRESVDLLERNTVRAADLISHVKEVAIDQTSVRRRAFNLARTIEDVLSTLRPTLKRTEHRIETDVPADLDLDSYPGPLEQIVANLVSNALAHAFTDMARGLIRITARAVGPDAVRLVFSDDGVGIPPDIRARIFDPFFTTRLGQGGSGLGLYIVYSLVTGALGGQIEVESDPGQAGTTFTLTLPRRAPDRQADARAE</sequence>
<dbReference type="SUPFAM" id="SSF55874">
    <property type="entry name" value="ATPase domain of HSP90 chaperone/DNA topoisomerase II/histidine kinase"/>
    <property type="match status" value="1"/>
</dbReference>
<dbReference type="InterPro" id="IPR036097">
    <property type="entry name" value="HisK_dim/P_sf"/>
</dbReference>
<dbReference type="Pfam" id="PF08448">
    <property type="entry name" value="PAS_4"/>
    <property type="match status" value="3"/>
</dbReference>
<dbReference type="SMART" id="SM00086">
    <property type="entry name" value="PAC"/>
    <property type="match status" value="7"/>
</dbReference>
<keyword evidence="5" id="KW-0418">Kinase</keyword>
<dbReference type="Gene3D" id="3.30.450.20">
    <property type="entry name" value="PAS domain"/>
    <property type="match status" value="8"/>
</dbReference>
<organism evidence="10 11">
    <name type="scientific">Roseospira navarrensis</name>
    <dbReference type="NCBI Taxonomy" id="140058"/>
    <lineage>
        <taxon>Bacteria</taxon>
        <taxon>Pseudomonadati</taxon>
        <taxon>Pseudomonadota</taxon>
        <taxon>Alphaproteobacteria</taxon>
        <taxon>Rhodospirillales</taxon>
        <taxon>Rhodospirillaceae</taxon>
        <taxon>Roseospira</taxon>
    </lineage>
</organism>
<reference evidence="10 11" key="1">
    <citation type="submission" date="2019-10" db="EMBL/GenBank/DDBJ databases">
        <title>Draft whole-genome sequence of the purple nonsulfur photosynthetic bacterium Roseospira navarrensis DSM 15114.</title>
        <authorList>
            <person name="Kyndt J.A."/>
            <person name="Meyer T.E."/>
        </authorList>
    </citation>
    <scope>NUCLEOTIDE SEQUENCE [LARGE SCALE GENOMIC DNA]</scope>
    <source>
        <strain evidence="10 11">DSM 15114</strain>
    </source>
</reference>
<comment type="caution">
    <text evidence="10">The sequence shown here is derived from an EMBL/GenBank/DDBJ whole genome shotgun (WGS) entry which is preliminary data.</text>
</comment>
<dbReference type="InterPro" id="IPR013655">
    <property type="entry name" value="PAS_fold_3"/>
</dbReference>
<dbReference type="SMART" id="SM00091">
    <property type="entry name" value="PAS"/>
    <property type="match status" value="7"/>
</dbReference>
<protein>
    <recommendedName>
        <fullName evidence="2">histidine kinase</fullName>
        <ecNumber evidence="2">2.7.13.3</ecNumber>
    </recommendedName>
</protein>
<keyword evidence="3" id="KW-0597">Phosphoprotein</keyword>
<dbReference type="Pfam" id="PF13426">
    <property type="entry name" value="PAS_9"/>
    <property type="match status" value="3"/>
</dbReference>
<dbReference type="Gene3D" id="3.30.565.10">
    <property type="entry name" value="Histidine kinase-like ATPase, C-terminal domain"/>
    <property type="match status" value="1"/>
</dbReference>
<gene>
    <name evidence="10" type="ORF">GHC57_07825</name>
</gene>
<dbReference type="EC" id="2.7.13.3" evidence="2"/>
<evidence type="ECO:0000259" key="7">
    <source>
        <dbReference type="PROSITE" id="PS50109"/>
    </source>
</evidence>
<dbReference type="SUPFAM" id="SSF55785">
    <property type="entry name" value="PYP-like sensor domain (PAS domain)"/>
    <property type="match status" value="8"/>
</dbReference>
<dbReference type="PROSITE" id="PS50109">
    <property type="entry name" value="HIS_KIN"/>
    <property type="match status" value="1"/>
</dbReference>
<dbReference type="SMART" id="SM00388">
    <property type="entry name" value="HisKA"/>
    <property type="match status" value="1"/>
</dbReference>